<organism evidence="2 3">
    <name type="scientific">Neocucurbitaria cava</name>
    <dbReference type="NCBI Taxonomy" id="798079"/>
    <lineage>
        <taxon>Eukaryota</taxon>
        <taxon>Fungi</taxon>
        <taxon>Dikarya</taxon>
        <taxon>Ascomycota</taxon>
        <taxon>Pezizomycotina</taxon>
        <taxon>Dothideomycetes</taxon>
        <taxon>Pleosporomycetidae</taxon>
        <taxon>Pleosporales</taxon>
        <taxon>Pleosporineae</taxon>
        <taxon>Cucurbitariaceae</taxon>
        <taxon>Neocucurbitaria</taxon>
    </lineage>
</organism>
<dbReference type="Proteomes" id="UP001140560">
    <property type="component" value="Unassembled WGS sequence"/>
</dbReference>
<keyword evidence="1" id="KW-0175">Coiled coil</keyword>
<evidence type="ECO:0000313" key="3">
    <source>
        <dbReference type="Proteomes" id="UP001140560"/>
    </source>
</evidence>
<dbReference type="OrthoDB" id="3788357at2759"/>
<sequence>MNVTVDRNHPLPPISEAFASLRHQLESTWLKFEAAEHHLVSLDDAIDTEMLNYVSVHQKANIQQVWTERYRLTIQKYKPAIEAVIQRRSELESEVEALEKAAQRESGTLEAQAALKVDVGVMRRCLGITMEIVEAARAQLEQAKFMSLKL</sequence>
<proteinExistence type="predicted"/>
<dbReference type="AlphaFoldDB" id="A0A9W9CP83"/>
<keyword evidence="3" id="KW-1185">Reference proteome</keyword>
<protein>
    <submittedName>
        <fullName evidence="2">Uncharacterized protein</fullName>
    </submittedName>
</protein>
<dbReference type="EMBL" id="JAPEUY010000004">
    <property type="protein sequence ID" value="KAJ4374281.1"/>
    <property type="molecule type" value="Genomic_DNA"/>
</dbReference>
<reference evidence="2" key="1">
    <citation type="submission" date="2022-10" db="EMBL/GenBank/DDBJ databases">
        <title>Tapping the CABI collections for fungal endophytes: first genome assemblies for Collariella, Neodidymelliopsis, Ascochyta clinopodiicola, Didymella pomorum, Didymosphaeria variabile, Neocosmospora piperis and Neocucurbitaria cava.</title>
        <authorList>
            <person name="Hill R."/>
        </authorList>
    </citation>
    <scope>NUCLEOTIDE SEQUENCE</scope>
    <source>
        <strain evidence="2">IMI 356814</strain>
    </source>
</reference>
<evidence type="ECO:0000313" key="2">
    <source>
        <dbReference type="EMBL" id="KAJ4374281.1"/>
    </source>
</evidence>
<accession>A0A9W9CP83</accession>
<comment type="caution">
    <text evidence="2">The sequence shown here is derived from an EMBL/GenBank/DDBJ whole genome shotgun (WGS) entry which is preliminary data.</text>
</comment>
<evidence type="ECO:0000256" key="1">
    <source>
        <dbReference type="SAM" id="Coils"/>
    </source>
</evidence>
<feature type="coiled-coil region" evidence="1">
    <location>
        <begin position="81"/>
        <end position="108"/>
    </location>
</feature>
<gene>
    <name evidence="2" type="ORF">N0V83_003022</name>
</gene>
<name>A0A9W9CP83_9PLEO</name>